<evidence type="ECO:0000313" key="2">
    <source>
        <dbReference type="Proteomes" id="UP000256491"/>
    </source>
</evidence>
<organism evidence="1 2">
    <name type="scientific">Chryseobacterium rhizosphaerae</name>
    <dbReference type="NCBI Taxonomy" id="395937"/>
    <lineage>
        <taxon>Bacteria</taxon>
        <taxon>Pseudomonadati</taxon>
        <taxon>Bacteroidota</taxon>
        <taxon>Flavobacteriia</taxon>
        <taxon>Flavobacteriales</taxon>
        <taxon>Weeksellaceae</taxon>
        <taxon>Chryseobacterium group</taxon>
        <taxon>Chryseobacterium</taxon>
    </lineage>
</organism>
<evidence type="ECO:0000313" key="1">
    <source>
        <dbReference type="EMBL" id="REC76970.1"/>
    </source>
</evidence>
<comment type="caution">
    <text evidence="1">The sequence shown here is derived from an EMBL/GenBank/DDBJ whole genome shotgun (WGS) entry which is preliminary data.</text>
</comment>
<dbReference type="EMBL" id="QNUF01000005">
    <property type="protein sequence ID" value="REC76970.1"/>
    <property type="molecule type" value="Genomic_DNA"/>
</dbReference>
<dbReference type="RefSeq" id="WP_115917455.1">
    <property type="nucleotide sequence ID" value="NZ_BJYH01000005.1"/>
</dbReference>
<protein>
    <submittedName>
        <fullName evidence="1">Uncharacterized protein</fullName>
    </submittedName>
</protein>
<dbReference type="Proteomes" id="UP000256491">
    <property type="component" value="Unassembled WGS sequence"/>
</dbReference>
<reference evidence="1 2" key="1">
    <citation type="journal article" date="2010" name="Syst. Appl. Microbiol.">
        <title>Four new species of Chryseobacterium from the rhizosphere of coastal sand dune plants, Chryseobacterium elymi sp. nov., Chryseobacterium hagamense sp. nov., Chryseobacterium lathyri sp. nov. and Chryseobacterium rhizosphaerae sp. nov.</title>
        <authorList>
            <person name="Cho S.H."/>
            <person name="Lee K.S."/>
            <person name="Shin D.S."/>
            <person name="Han J.H."/>
            <person name="Park K.S."/>
            <person name="Lee C.H."/>
            <person name="Park K.H."/>
            <person name="Kim S.B."/>
        </authorList>
    </citation>
    <scope>NUCLEOTIDE SEQUENCE [LARGE SCALE GENOMIC DNA]</scope>
    <source>
        <strain evidence="1 2">KCTC 22548</strain>
    </source>
</reference>
<sequence length="262" mass="31167">MKKLFRHPKNKLGLRNKKNLSDRTYYSQFVALFYIRNINNTLSNDITEILRMLEELQHLNNKSRLVFSTHCALSKHNMWQSILAYISDSLGYIRFQFEYVKENITQKNKFNSPLFWQQNKIYIEDLTENHEKMVQLGIQILPEAERLSWKTTVCNFYDKIFSLIVPLINICRLESDFVEKFTPKILNTITLDIIKNIPKNYTLKEATDYQQEYLKALTNYNNELNGKNNLWDTLLNLLSGGMHQSPSERVMLKRWINGKDER</sequence>
<accession>A0ABX9IN52</accession>
<name>A0ABX9IN52_9FLAO</name>
<proteinExistence type="predicted"/>
<keyword evidence="2" id="KW-1185">Reference proteome</keyword>
<gene>
    <name evidence="1" type="ORF">DRF57_06160</name>
</gene>